<comment type="caution">
    <text evidence="11">The sequence shown here is derived from an EMBL/GenBank/DDBJ whole genome shotgun (WGS) entry which is preliminary data.</text>
</comment>
<dbReference type="SUPFAM" id="SSF49503">
    <property type="entry name" value="Cupredoxins"/>
    <property type="match status" value="3"/>
</dbReference>
<dbReference type="InterPro" id="IPR045087">
    <property type="entry name" value="Cu-oxidase_fam"/>
</dbReference>
<keyword evidence="7" id="KW-0732">Signal</keyword>
<evidence type="ECO:0000259" key="8">
    <source>
        <dbReference type="Pfam" id="PF00394"/>
    </source>
</evidence>
<proteinExistence type="inferred from homology"/>
<dbReference type="Pfam" id="PF00394">
    <property type="entry name" value="Cu-oxidase"/>
    <property type="match status" value="1"/>
</dbReference>
<evidence type="ECO:0000256" key="6">
    <source>
        <dbReference type="ARBA" id="ARBA00023180"/>
    </source>
</evidence>
<keyword evidence="5" id="KW-1015">Disulfide bond</keyword>
<dbReference type="GO" id="GO:0016491">
    <property type="term" value="F:oxidoreductase activity"/>
    <property type="evidence" value="ECO:0007669"/>
    <property type="project" value="UniProtKB-KW"/>
</dbReference>
<dbReference type="Pfam" id="PF07732">
    <property type="entry name" value="Cu-oxidase_3"/>
    <property type="match status" value="1"/>
</dbReference>
<reference evidence="11 12" key="1">
    <citation type="submission" date="2018-11" db="EMBL/GenBank/DDBJ databases">
        <title>Genome sequence of Saitozyma podzolica DSM 27192.</title>
        <authorList>
            <person name="Aliyu H."/>
            <person name="Gorte O."/>
            <person name="Ochsenreither K."/>
        </authorList>
    </citation>
    <scope>NUCLEOTIDE SEQUENCE [LARGE SCALE GENOMIC DNA]</scope>
    <source>
        <strain evidence="11 12">DSM 27192</strain>
    </source>
</reference>
<evidence type="ECO:0000256" key="1">
    <source>
        <dbReference type="ARBA" id="ARBA00010609"/>
    </source>
</evidence>
<dbReference type="InterPro" id="IPR011707">
    <property type="entry name" value="Cu-oxidase-like_N"/>
</dbReference>
<feature type="chain" id="PRO_5019270297" evidence="7">
    <location>
        <begin position="23"/>
        <end position="576"/>
    </location>
</feature>
<feature type="domain" description="Plastocyanin-like" evidence="8">
    <location>
        <begin position="228"/>
        <end position="367"/>
    </location>
</feature>
<dbReference type="InterPro" id="IPR033138">
    <property type="entry name" value="Cu_oxidase_CS"/>
</dbReference>
<gene>
    <name evidence="11" type="primary">LCC2_1</name>
    <name evidence="11" type="ORF">EHS25_003792</name>
</gene>
<evidence type="ECO:0000256" key="3">
    <source>
        <dbReference type="ARBA" id="ARBA00023002"/>
    </source>
</evidence>
<evidence type="ECO:0000256" key="5">
    <source>
        <dbReference type="ARBA" id="ARBA00023157"/>
    </source>
</evidence>
<comment type="similarity">
    <text evidence="1">Belongs to the multicopper oxidase family.</text>
</comment>
<dbReference type="STRING" id="1890683.A0A427Y3J8"/>
<dbReference type="Proteomes" id="UP000279259">
    <property type="component" value="Unassembled WGS sequence"/>
</dbReference>
<dbReference type="PROSITE" id="PS00079">
    <property type="entry name" value="MULTICOPPER_OXIDASE1"/>
    <property type="match status" value="1"/>
</dbReference>
<dbReference type="InterPro" id="IPR011706">
    <property type="entry name" value="Cu-oxidase_C"/>
</dbReference>
<keyword evidence="4" id="KW-0186">Copper</keyword>
<evidence type="ECO:0000259" key="9">
    <source>
        <dbReference type="Pfam" id="PF07731"/>
    </source>
</evidence>
<evidence type="ECO:0000313" key="11">
    <source>
        <dbReference type="EMBL" id="RSH85652.1"/>
    </source>
</evidence>
<dbReference type="PANTHER" id="PTHR11709:SF414">
    <property type="entry name" value="ADR239WP"/>
    <property type="match status" value="1"/>
</dbReference>
<dbReference type="InterPro" id="IPR001117">
    <property type="entry name" value="Cu-oxidase_2nd"/>
</dbReference>
<keyword evidence="6" id="KW-0325">Glycoprotein</keyword>
<keyword evidence="3" id="KW-0560">Oxidoreductase</keyword>
<dbReference type="AlphaFoldDB" id="A0A427Y3J8"/>
<dbReference type="EMBL" id="RSCD01000019">
    <property type="protein sequence ID" value="RSH85652.1"/>
    <property type="molecule type" value="Genomic_DNA"/>
</dbReference>
<feature type="signal peptide" evidence="7">
    <location>
        <begin position="1"/>
        <end position="22"/>
    </location>
</feature>
<dbReference type="OrthoDB" id="2121828at2759"/>
<sequence>MRASALAFALITLINIPDLAAAVYMPATLKYDRMIAQGPTTRQPGRMAKSLLLKTRISSATATSSGSAVTATYDSSIFTLNSSFVITDVPSRHGRYASVRSTQLTPAPDGYERTLYAVNGQFPGPLIEANEGDTVIVHVTNNLAMGQSIHWHGMLMNGTQYMDGVPGFSQCPIPAGGSFTYNFTITNQYGSYWWHSHYGNTVADGLVGGLIVHSVNDPLKLGQDYDEERVLMLADWVDVLSDTVVAELAGGGFDGSRVPPQGDAILVNGISVARINSSCEVPIPPEIQVPVNKRIRFRVLNHGSHLLLRLSIDQHPFQVVEVDDTPVYGPDLHELPIAVGQRYSIVVNTTEGTVGDVFWLRANAAVASFRYVEDGVTPTTQQPTTQAWTDLAAANSECDDLDETNSLTPRVAMYPPESALDTHVLSSAFGTFVNVTGQSNTGFGFNNVSYQNQINDPLLAQVERGQSINSSLIANVAFDGIGGGDIIVNNLDAGIVHPYHLHGRSFFLIQGGSWAVLRIITDTPGVWPLHCHIGWHLAQGKMAAIVVQPDAVERIAQPWDWSNLCAGKDAGAWGPD</sequence>
<evidence type="ECO:0000259" key="10">
    <source>
        <dbReference type="Pfam" id="PF07732"/>
    </source>
</evidence>
<evidence type="ECO:0000256" key="2">
    <source>
        <dbReference type="ARBA" id="ARBA00022723"/>
    </source>
</evidence>
<feature type="domain" description="Plastocyanin-like" evidence="10">
    <location>
        <begin position="107"/>
        <end position="214"/>
    </location>
</feature>
<keyword evidence="2" id="KW-0479">Metal-binding</keyword>
<protein>
    <submittedName>
        <fullName evidence="11">Laccase, multicopper oxidase, benzenediol:oxygen oxidorectuctase</fullName>
    </submittedName>
</protein>
<dbReference type="PANTHER" id="PTHR11709">
    <property type="entry name" value="MULTI-COPPER OXIDASE"/>
    <property type="match status" value="1"/>
</dbReference>
<dbReference type="Pfam" id="PF07731">
    <property type="entry name" value="Cu-oxidase_2"/>
    <property type="match status" value="1"/>
</dbReference>
<dbReference type="GO" id="GO:0005507">
    <property type="term" value="F:copper ion binding"/>
    <property type="evidence" value="ECO:0007669"/>
    <property type="project" value="InterPro"/>
</dbReference>
<organism evidence="11 12">
    <name type="scientific">Saitozyma podzolica</name>
    <dbReference type="NCBI Taxonomy" id="1890683"/>
    <lineage>
        <taxon>Eukaryota</taxon>
        <taxon>Fungi</taxon>
        <taxon>Dikarya</taxon>
        <taxon>Basidiomycota</taxon>
        <taxon>Agaricomycotina</taxon>
        <taxon>Tremellomycetes</taxon>
        <taxon>Tremellales</taxon>
        <taxon>Trimorphomycetaceae</taxon>
        <taxon>Saitozyma</taxon>
    </lineage>
</organism>
<name>A0A427Y3J8_9TREE</name>
<evidence type="ECO:0000256" key="4">
    <source>
        <dbReference type="ARBA" id="ARBA00023008"/>
    </source>
</evidence>
<dbReference type="Gene3D" id="2.60.40.420">
    <property type="entry name" value="Cupredoxins - blue copper proteins"/>
    <property type="match status" value="4"/>
</dbReference>
<keyword evidence="12" id="KW-1185">Reference proteome</keyword>
<dbReference type="InterPro" id="IPR008972">
    <property type="entry name" value="Cupredoxin"/>
</dbReference>
<dbReference type="CDD" id="cd13857">
    <property type="entry name" value="CuRO_1_Diphenol_Ox"/>
    <property type="match status" value="1"/>
</dbReference>
<accession>A0A427Y3J8</accession>
<evidence type="ECO:0000256" key="7">
    <source>
        <dbReference type="SAM" id="SignalP"/>
    </source>
</evidence>
<evidence type="ECO:0000313" key="12">
    <source>
        <dbReference type="Proteomes" id="UP000279259"/>
    </source>
</evidence>
<feature type="domain" description="Plastocyanin-like" evidence="9">
    <location>
        <begin position="509"/>
        <end position="550"/>
    </location>
</feature>